<accession>A0ABW4TIV0</accession>
<gene>
    <name evidence="2" type="ORF">ACFSDE_03675</name>
</gene>
<evidence type="ECO:0000259" key="1">
    <source>
        <dbReference type="PROSITE" id="PS51340"/>
    </source>
</evidence>
<keyword evidence="3" id="KW-1185">Reference proteome</keyword>
<feature type="domain" description="MOSC" evidence="1">
    <location>
        <begin position="92"/>
        <end position="230"/>
    </location>
</feature>
<organism evidence="2 3">
    <name type="scientific">Nocardioides aestuarii</name>
    <dbReference type="NCBI Taxonomy" id="252231"/>
    <lineage>
        <taxon>Bacteria</taxon>
        <taxon>Bacillati</taxon>
        <taxon>Actinomycetota</taxon>
        <taxon>Actinomycetes</taxon>
        <taxon>Propionibacteriales</taxon>
        <taxon>Nocardioidaceae</taxon>
        <taxon>Nocardioides</taxon>
    </lineage>
</organism>
<comment type="caution">
    <text evidence="2">The sequence shown here is derived from an EMBL/GenBank/DDBJ whole genome shotgun (WGS) entry which is preliminary data.</text>
</comment>
<dbReference type="RefSeq" id="WP_343915210.1">
    <property type="nucleotide sequence ID" value="NZ_BAAAJT010000002.1"/>
</dbReference>
<evidence type="ECO:0000313" key="3">
    <source>
        <dbReference type="Proteomes" id="UP001597351"/>
    </source>
</evidence>
<dbReference type="PROSITE" id="PS51340">
    <property type="entry name" value="MOSC"/>
    <property type="match status" value="1"/>
</dbReference>
<proteinExistence type="predicted"/>
<dbReference type="SUPFAM" id="SSF50800">
    <property type="entry name" value="PK beta-barrel domain-like"/>
    <property type="match status" value="1"/>
</dbReference>
<name>A0ABW4TIV0_9ACTN</name>
<sequence length="239" mass="26069">MTATLRSIRRYPVKAMTGESLDAVLVDDRGLAGDRWWAVTDAEGRLASHKDSRRFRRRDGIEEFSAATSEDGSVRVVGPDGTTWTVGDPGLDAALSSRLGTAVSPRTEVHVPHQDAGAVSLVGTATLRWCAERWGVDADPQRLRVNLLVETEEPFVEESWVDRDLAVGDVVLHVVERVERCRTIDLAQDGLASPTRWLKPLGRERDLCLAVYADVVTRGDLTVGDAVTPVSTTKLLVSG</sequence>
<evidence type="ECO:0000313" key="2">
    <source>
        <dbReference type="EMBL" id="MFD1945880.1"/>
    </source>
</evidence>
<dbReference type="InterPro" id="IPR005302">
    <property type="entry name" value="MoCF_Sase_C"/>
</dbReference>
<reference evidence="3" key="1">
    <citation type="journal article" date="2019" name="Int. J. Syst. Evol. Microbiol.">
        <title>The Global Catalogue of Microorganisms (GCM) 10K type strain sequencing project: providing services to taxonomists for standard genome sequencing and annotation.</title>
        <authorList>
            <consortium name="The Broad Institute Genomics Platform"/>
            <consortium name="The Broad Institute Genome Sequencing Center for Infectious Disease"/>
            <person name="Wu L."/>
            <person name="Ma J."/>
        </authorList>
    </citation>
    <scope>NUCLEOTIDE SEQUENCE [LARGE SCALE GENOMIC DNA]</scope>
    <source>
        <strain evidence="3">CGMCC 1.12477</strain>
    </source>
</reference>
<dbReference type="EMBL" id="JBHUGD010000001">
    <property type="protein sequence ID" value="MFD1945880.1"/>
    <property type="molecule type" value="Genomic_DNA"/>
</dbReference>
<dbReference type="Pfam" id="PF03473">
    <property type="entry name" value="MOSC"/>
    <property type="match status" value="1"/>
</dbReference>
<dbReference type="InterPro" id="IPR005303">
    <property type="entry name" value="MOCOS_middle"/>
</dbReference>
<dbReference type="Pfam" id="PF03476">
    <property type="entry name" value="MOSC_N"/>
    <property type="match status" value="1"/>
</dbReference>
<protein>
    <submittedName>
        <fullName evidence="2">MOSC domain-containing protein</fullName>
    </submittedName>
</protein>
<dbReference type="Proteomes" id="UP001597351">
    <property type="component" value="Unassembled WGS sequence"/>
</dbReference>
<dbReference type="Gene3D" id="2.40.33.20">
    <property type="entry name" value="PK beta-barrel domain-like"/>
    <property type="match status" value="1"/>
</dbReference>
<dbReference type="InterPro" id="IPR011037">
    <property type="entry name" value="Pyrv_Knase-like_insert_dom_sf"/>
</dbReference>